<name>A0ABP7HR10_9ACTN</name>
<proteinExistence type="predicted"/>
<comment type="caution">
    <text evidence="1">The sequence shown here is derived from an EMBL/GenBank/DDBJ whole genome shotgun (WGS) entry which is preliminary data.</text>
</comment>
<keyword evidence="2" id="KW-1185">Reference proteome</keyword>
<organism evidence="1 2">
    <name type="scientific">Streptomyces coacervatus</name>
    <dbReference type="NCBI Taxonomy" id="647381"/>
    <lineage>
        <taxon>Bacteria</taxon>
        <taxon>Bacillati</taxon>
        <taxon>Actinomycetota</taxon>
        <taxon>Actinomycetes</taxon>
        <taxon>Kitasatosporales</taxon>
        <taxon>Streptomycetaceae</taxon>
        <taxon>Streptomyces</taxon>
    </lineage>
</organism>
<accession>A0ABP7HR10</accession>
<dbReference type="Proteomes" id="UP001501009">
    <property type="component" value="Unassembled WGS sequence"/>
</dbReference>
<evidence type="ECO:0000313" key="1">
    <source>
        <dbReference type="EMBL" id="GAA3797519.1"/>
    </source>
</evidence>
<dbReference type="EMBL" id="BAABDE010000016">
    <property type="protein sequence ID" value="GAA3797519.1"/>
    <property type="molecule type" value="Genomic_DNA"/>
</dbReference>
<evidence type="ECO:0000313" key="2">
    <source>
        <dbReference type="Proteomes" id="UP001501009"/>
    </source>
</evidence>
<sequence length="55" mass="5927">MEPLGAALLFSEPRTLTVPTTGVQERLDYFAAADGIANITAAPHDLIPDRKMSRS</sequence>
<reference evidence="2" key="1">
    <citation type="journal article" date="2019" name="Int. J. Syst. Evol. Microbiol.">
        <title>The Global Catalogue of Microorganisms (GCM) 10K type strain sequencing project: providing services to taxonomists for standard genome sequencing and annotation.</title>
        <authorList>
            <consortium name="The Broad Institute Genomics Platform"/>
            <consortium name="The Broad Institute Genome Sequencing Center for Infectious Disease"/>
            <person name="Wu L."/>
            <person name="Ma J."/>
        </authorList>
    </citation>
    <scope>NUCLEOTIDE SEQUENCE [LARGE SCALE GENOMIC DNA]</scope>
    <source>
        <strain evidence="2">JCM 17138</strain>
    </source>
</reference>
<gene>
    <name evidence="1" type="ORF">GCM10022403_034250</name>
</gene>
<protein>
    <submittedName>
        <fullName evidence="1">Uncharacterized protein</fullName>
    </submittedName>
</protein>